<dbReference type="Pfam" id="PF00127">
    <property type="entry name" value="Copper-bind"/>
    <property type="match status" value="1"/>
</dbReference>
<comment type="caution">
    <text evidence="11">The sequence shown here is derived from an EMBL/GenBank/DDBJ whole genome shotgun (WGS) entry which is preliminary data.</text>
</comment>
<feature type="binding site" evidence="7">
    <location>
        <position position="199"/>
    </location>
    <ligand>
        <name>Cu cation</name>
        <dbReference type="ChEBI" id="CHEBI:23378"/>
    </ligand>
</feature>
<keyword evidence="4" id="KW-0574">Periplasm</keyword>
<evidence type="ECO:0000313" key="12">
    <source>
        <dbReference type="Proteomes" id="UP000323664"/>
    </source>
</evidence>
<evidence type="ECO:0000313" key="11">
    <source>
        <dbReference type="EMBL" id="KAA8784964.1"/>
    </source>
</evidence>
<feature type="compositionally biased region" description="Basic and acidic residues" evidence="8">
    <location>
        <begin position="94"/>
        <end position="115"/>
    </location>
</feature>
<gene>
    <name evidence="11" type="ORF">EC604_14010</name>
</gene>
<comment type="cofactor">
    <cofactor evidence="7">
        <name>Cu cation</name>
        <dbReference type="ChEBI" id="CHEBI:23378"/>
    </cofactor>
    <text evidence="7">Binds 1 copper ion per subunit.</text>
</comment>
<dbReference type="GO" id="GO:0042597">
    <property type="term" value="C:periplasmic space"/>
    <property type="evidence" value="ECO:0007669"/>
    <property type="project" value="UniProtKB-SubCell"/>
</dbReference>
<dbReference type="PANTHER" id="PTHR36507:SF1">
    <property type="entry name" value="BLL1555 PROTEIN"/>
    <property type="match status" value="1"/>
</dbReference>
<dbReference type="PRINTS" id="PR00155">
    <property type="entry name" value="AMICYANIN"/>
</dbReference>
<dbReference type="SUPFAM" id="SSF49503">
    <property type="entry name" value="Cupredoxins"/>
    <property type="match status" value="1"/>
</dbReference>
<dbReference type="PANTHER" id="PTHR36507">
    <property type="entry name" value="BLL1555 PROTEIN"/>
    <property type="match status" value="1"/>
</dbReference>
<dbReference type="InterPro" id="IPR008972">
    <property type="entry name" value="Cupredoxin"/>
</dbReference>
<keyword evidence="3 7" id="KW-0479">Metal-binding</keyword>
<dbReference type="InterPro" id="IPR035668">
    <property type="entry name" value="Amicyanin"/>
</dbReference>
<dbReference type="InterPro" id="IPR002386">
    <property type="entry name" value="Amicyanin/Pseudoazurin"/>
</dbReference>
<feature type="binding site" evidence="7">
    <location>
        <position position="196"/>
    </location>
    <ligand>
        <name>Cu cation</name>
        <dbReference type="ChEBI" id="CHEBI:23378"/>
    </ligand>
</feature>
<dbReference type="CDD" id="cd13921">
    <property type="entry name" value="Amicyanin"/>
    <property type="match status" value="1"/>
</dbReference>
<keyword evidence="6 7" id="KW-0186">Copper</keyword>
<comment type="subcellular location">
    <subcellularLocation>
        <location evidence="1">Periplasm</location>
    </subcellularLocation>
</comment>
<protein>
    <recommendedName>
        <fullName evidence="10">Blue (type 1) copper domain-containing protein</fullName>
    </recommendedName>
</protein>
<evidence type="ECO:0000256" key="6">
    <source>
        <dbReference type="ARBA" id="ARBA00023008"/>
    </source>
</evidence>
<dbReference type="EMBL" id="RIAS01000006">
    <property type="protein sequence ID" value="KAA8784964.1"/>
    <property type="molecule type" value="Genomic_DNA"/>
</dbReference>
<keyword evidence="9" id="KW-0732">Signal</keyword>
<evidence type="ECO:0000259" key="10">
    <source>
        <dbReference type="Pfam" id="PF00127"/>
    </source>
</evidence>
<evidence type="ECO:0000256" key="8">
    <source>
        <dbReference type="SAM" id="MobiDB-lite"/>
    </source>
</evidence>
<dbReference type="InterPro" id="IPR052721">
    <property type="entry name" value="ET_Amicyanin"/>
</dbReference>
<evidence type="ECO:0000256" key="1">
    <source>
        <dbReference type="ARBA" id="ARBA00004418"/>
    </source>
</evidence>
<keyword evidence="5" id="KW-0249">Electron transport</keyword>
<evidence type="ECO:0000256" key="4">
    <source>
        <dbReference type="ARBA" id="ARBA00022764"/>
    </source>
</evidence>
<name>A0A5M9WTJ7_PAEAM</name>
<evidence type="ECO:0000256" key="7">
    <source>
        <dbReference type="PIRSR" id="PIRSR602386-1"/>
    </source>
</evidence>
<proteinExistence type="predicted"/>
<dbReference type="Gene3D" id="2.60.40.420">
    <property type="entry name" value="Cupredoxins - blue copper proteins"/>
    <property type="match status" value="1"/>
</dbReference>
<evidence type="ECO:0000256" key="3">
    <source>
        <dbReference type="ARBA" id="ARBA00022723"/>
    </source>
</evidence>
<dbReference type="Proteomes" id="UP000323664">
    <property type="component" value="Unassembled WGS sequence"/>
</dbReference>
<organism evidence="11 12">
    <name type="scientific">Paenibacillus amylolyticus</name>
    <dbReference type="NCBI Taxonomy" id="1451"/>
    <lineage>
        <taxon>Bacteria</taxon>
        <taxon>Bacillati</taxon>
        <taxon>Bacillota</taxon>
        <taxon>Bacilli</taxon>
        <taxon>Bacillales</taxon>
        <taxon>Paenibacillaceae</taxon>
        <taxon>Paenibacillus</taxon>
    </lineage>
</organism>
<dbReference type="GO" id="GO:0009055">
    <property type="term" value="F:electron transfer activity"/>
    <property type="evidence" value="ECO:0007669"/>
    <property type="project" value="InterPro"/>
</dbReference>
<feature type="compositionally biased region" description="Low complexity" evidence="8">
    <location>
        <begin position="72"/>
        <end position="93"/>
    </location>
</feature>
<feature type="domain" description="Blue (type 1) copper" evidence="10">
    <location>
        <begin position="128"/>
        <end position="205"/>
    </location>
</feature>
<keyword evidence="2" id="KW-0813">Transport</keyword>
<reference evidence="11 12" key="1">
    <citation type="journal article" date="2019" name="J. Ind. Microbiol. Biotechnol.">
        <title>Paenibacillus amylolyticus 27C64 has a diverse set of carbohydrate-active enzymes and complete pectin deconstruction system.</title>
        <authorList>
            <person name="Keggi C."/>
            <person name="Doran-Peterson J."/>
        </authorList>
    </citation>
    <scope>NUCLEOTIDE SEQUENCE [LARGE SCALE GENOMIC DNA]</scope>
    <source>
        <strain evidence="11 12">27C64</strain>
    </source>
</reference>
<evidence type="ECO:0000256" key="5">
    <source>
        <dbReference type="ARBA" id="ARBA00022982"/>
    </source>
</evidence>
<dbReference type="GO" id="GO:0005507">
    <property type="term" value="F:copper ion binding"/>
    <property type="evidence" value="ECO:0007669"/>
    <property type="project" value="InterPro"/>
</dbReference>
<feature type="binding site" evidence="7">
    <location>
        <position position="159"/>
    </location>
    <ligand>
        <name>Cu cation</name>
        <dbReference type="ChEBI" id="CHEBI:23378"/>
    </ligand>
</feature>
<sequence length="208" mass="22746">MDTFMRLFFILGRKAIMNKSAKYLSLLLVMGLCLTLPQLAGAEVSAHHHMTGTTEQKDVKPSSKQTGSTANKTTKPTKPTQPTKPKKSAPATTTDKKKSTKKKSDASKSSKDTKKPTGTQAEKSKTYVIEIADFAFQTAELKIKVGDRVEFVNKDQVKHSVVAEDDSFDTGLLGEGEKSVITFKKEGEINYHCGPHPSMKGVIKVLSK</sequence>
<feature type="signal peptide" evidence="9">
    <location>
        <begin position="1"/>
        <end position="42"/>
    </location>
</feature>
<accession>A0A5M9WTJ7</accession>
<evidence type="ECO:0000256" key="9">
    <source>
        <dbReference type="SAM" id="SignalP"/>
    </source>
</evidence>
<feature type="chain" id="PRO_5024452102" description="Blue (type 1) copper domain-containing protein" evidence="9">
    <location>
        <begin position="43"/>
        <end position="208"/>
    </location>
</feature>
<dbReference type="AlphaFoldDB" id="A0A5M9WTJ7"/>
<evidence type="ECO:0000256" key="2">
    <source>
        <dbReference type="ARBA" id="ARBA00022448"/>
    </source>
</evidence>
<dbReference type="InterPro" id="IPR000923">
    <property type="entry name" value="BlueCu_1"/>
</dbReference>
<feature type="compositionally biased region" description="Polar residues" evidence="8">
    <location>
        <begin position="62"/>
        <end position="71"/>
    </location>
</feature>
<feature type="binding site" evidence="7">
    <location>
        <position position="193"/>
    </location>
    <ligand>
        <name>Cu cation</name>
        <dbReference type="ChEBI" id="CHEBI:23378"/>
    </ligand>
</feature>
<feature type="region of interest" description="Disordered" evidence="8">
    <location>
        <begin position="50"/>
        <end position="121"/>
    </location>
</feature>